<proteinExistence type="predicted"/>
<dbReference type="SUPFAM" id="SSF52540">
    <property type="entry name" value="P-loop containing nucleoside triphosphate hydrolases"/>
    <property type="match status" value="1"/>
</dbReference>
<dbReference type="PROSITE" id="PS50893">
    <property type="entry name" value="ABC_TRANSPORTER_2"/>
    <property type="match status" value="1"/>
</dbReference>
<dbReference type="EMBL" id="WNKU01000003">
    <property type="protein sequence ID" value="MTV48234.1"/>
    <property type="molecule type" value="Genomic_DNA"/>
</dbReference>
<dbReference type="InterPro" id="IPR050166">
    <property type="entry name" value="ABC_transporter_ATP-bind"/>
</dbReference>
<organism evidence="5">
    <name type="scientific">Heliobacterium mobile</name>
    <name type="common">Heliobacillus mobilis</name>
    <dbReference type="NCBI Taxonomy" id="28064"/>
    <lineage>
        <taxon>Bacteria</taxon>
        <taxon>Bacillati</taxon>
        <taxon>Bacillota</taxon>
        <taxon>Clostridia</taxon>
        <taxon>Eubacteriales</taxon>
        <taxon>Heliobacteriaceae</taxon>
        <taxon>Heliobacterium</taxon>
    </lineage>
</organism>
<reference evidence="6 7" key="2">
    <citation type="submission" date="2019-11" db="EMBL/GenBank/DDBJ databases">
        <title>Whole-genome sequence of a the green, strictly anaerobic photosynthetic bacterium Heliobacillus mobilis DSM 6151.</title>
        <authorList>
            <person name="Kyndt J.A."/>
            <person name="Meyer T.E."/>
        </authorList>
    </citation>
    <scope>NUCLEOTIDE SEQUENCE [LARGE SCALE GENOMIC DNA]</scope>
    <source>
        <strain evidence="6 7">DSM 6151</strain>
    </source>
</reference>
<evidence type="ECO:0000313" key="5">
    <source>
        <dbReference type="EMBL" id="ABH04833.1"/>
    </source>
</evidence>
<dbReference type="InterPro" id="IPR003439">
    <property type="entry name" value="ABC_transporter-like_ATP-bd"/>
</dbReference>
<protein>
    <submittedName>
        <fullName evidence="5">ABC-type transporter ATPase component</fullName>
    </submittedName>
    <submittedName>
        <fullName evidence="6">ATP-binding cassette domain-containing protein</fullName>
    </submittedName>
</protein>
<accession>Q0PII4</accession>
<dbReference type="InterPro" id="IPR027417">
    <property type="entry name" value="P-loop_NTPase"/>
</dbReference>
<evidence type="ECO:0000259" key="4">
    <source>
        <dbReference type="PROSITE" id="PS50893"/>
    </source>
</evidence>
<dbReference type="PANTHER" id="PTHR42788:SF13">
    <property type="entry name" value="ALIPHATIC SULFONATES IMPORT ATP-BINDING PROTEIN SSUB"/>
    <property type="match status" value="1"/>
</dbReference>
<keyword evidence="7" id="KW-1185">Reference proteome</keyword>
<dbReference type="InterPro" id="IPR003593">
    <property type="entry name" value="AAA+_ATPase"/>
</dbReference>
<dbReference type="GO" id="GO:0016887">
    <property type="term" value="F:ATP hydrolysis activity"/>
    <property type="evidence" value="ECO:0007669"/>
    <property type="project" value="InterPro"/>
</dbReference>
<evidence type="ECO:0000256" key="1">
    <source>
        <dbReference type="ARBA" id="ARBA00022448"/>
    </source>
</evidence>
<dbReference type="SMART" id="SM00382">
    <property type="entry name" value="AAA"/>
    <property type="match status" value="1"/>
</dbReference>
<dbReference type="InterPro" id="IPR017871">
    <property type="entry name" value="ABC_transporter-like_CS"/>
</dbReference>
<dbReference type="Gene3D" id="3.40.50.300">
    <property type="entry name" value="P-loop containing nucleotide triphosphate hydrolases"/>
    <property type="match status" value="1"/>
</dbReference>
<evidence type="ECO:0000313" key="7">
    <source>
        <dbReference type="Proteomes" id="UP000430670"/>
    </source>
</evidence>
<evidence type="ECO:0000256" key="2">
    <source>
        <dbReference type="ARBA" id="ARBA00022741"/>
    </source>
</evidence>
<gene>
    <name evidence="5" type="primary">tauB</name>
    <name evidence="6" type="ORF">GJ688_04450</name>
</gene>
<feature type="domain" description="ABC transporter" evidence="4">
    <location>
        <begin position="5"/>
        <end position="235"/>
    </location>
</feature>
<dbReference type="AlphaFoldDB" id="Q0PII4"/>
<dbReference type="Proteomes" id="UP000430670">
    <property type="component" value="Unassembled WGS sequence"/>
</dbReference>
<dbReference type="PANTHER" id="PTHR42788">
    <property type="entry name" value="TAURINE IMPORT ATP-BINDING PROTEIN-RELATED"/>
    <property type="match status" value="1"/>
</dbReference>
<dbReference type="GO" id="GO:0005524">
    <property type="term" value="F:ATP binding"/>
    <property type="evidence" value="ECO:0007669"/>
    <property type="project" value="UniProtKB-KW"/>
</dbReference>
<dbReference type="Pfam" id="PF00005">
    <property type="entry name" value="ABC_tran"/>
    <property type="match status" value="1"/>
</dbReference>
<dbReference type="CDD" id="cd03293">
    <property type="entry name" value="ABC_NrtD_SsuB_transporters"/>
    <property type="match status" value="1"/>
</dbReference>
<dbReference type="EMBL" id="DQ831219">
    <property type="protein sequence ID" value="ABH04833.1"/>
    <property type="molecule type" value="Genomic_DNA"/>
</dbReference>
<keyword evidence="1" id="KW-0813">Transport</keyword>
<sequence>MEALLQLEAVSLAYGNSASNRLVLSDVTVDVKEGEFITVVGPSGCGKSSTIGLLAGLLTPTSGTIRLQGTPITGPGPDRAVVFQDYSLFPWMTALDNIHFALQQVRKATREEALQYLHLVGLSEAKEKYPGELSGGMRQRVAIARAFAVDAPVYLMDEPFGAVDAKNRIYLQDLLLRLWKTGEHSKTIFLVTHDIDEALYLGDRIIIFTPSPGRIRRIVEVPFTRPRTRAYLVHDPAYIQLRNEILSLLQDDLIGELELVEGGSGI</sequence>
<keyword evidence="3 6" id="KW-0067">ATP-binding</keyword>
<dbReference type="PROSITE" id="PS00211">
    <property type="entry name" value="ABC_TRANSPORTER_1"/>
    <property type="match status" value="1"/>
</dbReference>
<evidence type="ECO:0000313" key="6">
    <source>
        <dbReference type="EMBL" id="MTV48234.1"/>
    </source>
</evidence>
<dbReference type="RefSeq" id="WP_155475343.1">
    <property type="nucleotide sequence ID" value="NZ_WNKU01000003.1"/>
</dbReference>
<dbReference type="OrthoDB" id="9801958at2"/>
<keyword evidence="2" id="KW-0547">Nucleotide-binding</keyword>
<reference evidence="5" key="1">
    <citation type="journal article" date="2006" name="Proc. Natl. Acad. Sci. U.S.A.">
        <title>The cyanobacterial genome core and the origin of photosynthesis.</title>
        <authorList>
            <person name="Mulkidjanian A.Y."/>
            <person name="Koonin E.V."/>
            <person name="Makarova K.S."/>
            <person name="Mekhedov S.L."/>
            <person name="Sorokin A."/>
            <person name="Wolf Y.I."/>
            <person name="Dufresne A."/>
            <person name="Partensky F."/>
            <person name="Burd H."/>
            <person name="Kaznadzey D."/>
            <person name="Haselkorn R."/>
            <person name="Galperin M.Y."/>
        </authorList>
    </citation>
    <scope>NUCLEOTIDE SEQUENCE</scope>
</reference>
<name>Q0PII4_HELMO</name>
<evidence type="ECO:0000256" key="3">
    <source>
        <dbReference type="ARBA" id="ARBA00022840"/>
    </source>
</evidence>